<evidence type="ECO:0000256" key="5">
    <source>
        <dbReference type="ARBA" id="ARBA00022679"/>
    </source>
</evidence>
<dbReference type="GO" id="GO:0004850">
    <property type="term" value="F:uridine phosphorylase activity"/>
    <property type="evidence" value="ECO:0007669"/>
    <property type="project" value="UniProtKB-EC"/>
</dbReference>
<evidence type="ECO:0000259" key="7">
    <source>
        <dbReference type="Pfam" id="PF01048"/>
    </source>
</evidence>
<dbReference type="Pfam" id="PF01048">
    <property type="entry name" value="PNP_UDP_1"/>
    <property type="match status" value="1"/>
</dbReference>
<dbReference type="Gene3D" id="3.40.50.1580">
    <property type="entry name" value="Nucleoside phosphorylase domain"/>
    <property type="match status" value="1"/>
</dbReference>
<reference evidence="8 9" key="1">
    <citation type="submission" date="2018-06" db="EMBL/GenBank/DDBJ databases">
        <authorList>
            <consortium name="Pathogen Informatics"/>
            <person name="Doyle S."/>
        </authorList>
    </citation>
    <scope>NUCLEOTIDE SEQUENCE [LARGE SCALE GENOMIC DNA]</scope>
    <source>
        <strain evidence="8 9">NCTC11088</strain>
    </source>
</reference>
<feature type="domain" description="Nucleoside phosphorylase" evidence="7">
    <location>
        <begin position="27"/>
        <end position="225"/>
    </location>
</feature>
<keyword evidence="5 8" id="KW-0808">Transferase</keyword>
<evidence type="ECO:0000313" key="8">
    <source>
        <dbReference type="EMBL" id="SUB75358.1"/>
    </source>
</evidence>
<dbReference type="PROSITE" id="PS01232">
    <property type="entry name" value="PNP_UDP_1"/>
    <property type="match status" value="1"/>
</dbReference>
<protein>
    <recommendedName>
        <fullName evidence="3">Uridine phosphorylase</fullName>
        <ecNumber evidence="2">2.4.2.3</ecNumber>
    </recommendedName>
</protein>
<dbReference type="InterPro" id="IPR018016">
    <property type="entry name" value="Nucleoside_phosphorylase_CS"/>
</dbReference>
<accession>A0A379DBI5</accession>
<comment type="similarity">
    <text evidence="1">Belongs to the PNP/UDP phosphorylase family.</text>
</comment>
<evidence type="ECO:0000256" key="2">
    <source>
        <dbReference type="ARBA" id="ARBA00011888"/>
    </source>
</evidence>
<dbReference type="Proteomes" id="UP000254777">
    <property type="component" value="Unassembled WGS sequence"/>
</dbReference>
<evidence type="ECO:0000313" key="9">
    <source>
        <dbReference type="Proteomes" id="UP000254777"/>
    </source>
</evidence>
<evidence type="ECO:0000256" key="1">
    <source>
        <dbReference type="ARBA" id="ARBA00010456"/>
    </source>
</evidence>
<dbReference type="EMBL" id="UGTH01000001">
    <property type="protein sequence ID" value="SUB75358.1"/>
    <property type="molecule type" value="Genomic_DNA"/>
</dbReference>
<evidence type="ECO:0000256" key="4">
    <source>
        <dbReference type="ARBA" id="ARBA00022676"/>
    </source>
</evidence>
<evidence type="ECO:0000256" key="3">
    <source>
        <dbReference type="ARBA" id="ARBA00021980"/>
    </source>
</evidence>
<organism evidence="8 9">
    <name type="scientific">Peptoniphilus indolicus</name>
    <dbReference type="NCBI Taxonomy" id="33030"/>
    <lineage>
        <taxon>Bacteria</taxon>
        <taxon>Bacillati</taxon>
        <taxon>Bacillota</taxon>
        <taxon>Tissierellia</taxon>
        <taxon>Tissierellales</taxon>
        <taxon>Peptoniphilaceae</taxon>
        <taxon>Peptoniphilus</taxon>
    </lineage>
</organism>
<proteinExistence type="inferred from homology"/>
<dbReference type="InterPro" id="IPR000845">
    <property type="entry name" value="Nucleoside_phosphorylase_d"/>
</dbReference>
<evidence type="ECO:0000256" key="6">
    <source>
        <dbReference type="ARBA" id="ARBA00048447"/>
    </source>
</evidence>
<dbReference type="InterPro" id="IPR035994">
    <property type="entry name" value="Nucleoside_phosphorylase_sf"/>
</dbReference>
<dbReference type="GO" id="GO:0009164">
    <property type="term" value="P:nucleoside catabolic process"/>
    <property type="evidence" value="ECO:0007669"/>
    <property type="project" value="UniProtKB-ARBA"/>
</dbReference>
<comment type="catalytic activity">
    <reaction evidence="6">
        <text>uridine + phosphate = alpha-D-ribose 1-phosphate + uracil</text>
        <dbReference type="Rhea" id="RHEA:24388"/>
        <dbReference type="ChEBI" id="CHEBI:16704"/>
        <dbReference type="ChEBI" id="CHEBI:17568"/>
        <dbReference type="ChEBI" id="CHEBI:43474"/>
        <dbReference type="ChEBI" id="CHEBI:57720"/>
        <dbReference type="EC" id="2.4.2.3"/>
    </reaction>
</comment>
<name>A0A379DBI5_9FIRM</name>
<dbReference type="EC" id="2.4.2.3" evidence="2"/>
<gene>
    <name evidence="8" type="primary">udp_1</name>
    <name evidence="8" type="ORF">NCTC11088_01151</name>
</gene>
<dbReference type="SUPFAM" id="SSF53167">
    <property type="entry name" value="Purine and uridine phosphorylases"/>
    <property type="match status" value="1"/>
</dbReference>
<dbReference type="GO" id="GO:0005829">
    <property type="term" value="C:cytosol"/>
    <property type="evidence" value="ECO:0007669"/>
    <property type="project" value="TreeGrafter"/>
</dbReference>
<keyword evidence="4 8" id="KW-0328">Glycosyltransferase</keyword>
<sequence>MLKSKDVLNKDGKQFHLNCTSKDIGEYVLLPGDPERTNLIAQKLDNSKLIGQNRELRVWTGMLNDKKVSVVSTGMGGPSTAIAVEELIHCGAHTFIRVGTSGRVGEKSQDKKYIGAIFTSAIRDEGTSKSYVPAEYPAVANIDVINALIKASQKLKCNFLPGIGHSKESFYGEVDPESMPIDEELKSKWRVWQRANAVATEMESSTLFVVSSIRGVRAGSICAYDFMNEETINVAIEAIKNLIILDNANTI</sequence>
<dbReference type="PANTHER" id="PTHR43691:SF11">
    <property type="entry name" value="FI09636P-RELATED"/>
    <property type="match status" value="1"/>
</dbReference>
<dbReference type="RefSeq" id="WP_004820074.1">
    <property type="nucleotide sequence ID" value="NZ_UGTH01000001.1"/>
</dbReference>
<dbReference type="PANTHER" id="PTHR43691">
    <property type="entry name" value="URIDINE PHOSPHORYLASE"/>
    <property type="match status" value="1"/>
</dbReference>
<dbReference type="AlphaFoldDB" id="A0A379DBI5"/>
<dbReference type="CDD" id="cd17767">
    <property type="entry name" value="UP_EcUdp-like"/>
    <property type="match status" value="1"/>
</dbReference>